<feature type="region of interest" description="Disordered" evidence="1">
    <location>
        <begin position="97"/>
        <end position="119"/>
    </location>
</feature>
<gene>
    <name evidence="2" type="ORF">B0H17DRAFT_1128158</name>
</gene>
<feature type="compositionally biased region" description="Basic and acidic residues" evidence="1">
    <location>
        <begin position="105"/>
        <end position="119"/>
    </location>
</feature>
<evidence type="ECO:0000313" key="3">
    <source>
        <dbReference type="Proteomes" id="UP001221757"/>
    </source>
</evidence>
<dbReference type="Proteomes" id="UP001221757">
    <property type="component" value="Unassembled WGS sequence"/>
</dbReference>
<proteinExistence type="predicted"/>
<evidence type="ECO:0000313" key="2">
    <source>
        <dbReference type="EMBL" id="KAJ7701953.1"/>
    </source>
</evidence>
<dbReference type="EMBL" id="JARKIE010000016">
    <property type="protein sequence ID" value="KAJ7701953.1"/>
    <property type="molecule type" value="Genomic_DNA"/>
</dbReference>
<sequence length="286" mass="31879">MLPIPYPRPPTKVGVRYDQTYKPRDGAGGVKTSGWGVKTAYVWTRSVAGAQAPLLARKWRENRNGTGSSRAAVPGKLMMISPSCSLDAPRDRISRFPGSFPPPVDHSDDPGRRVGEFEEDSPRGGNCVRWCPQEGFAFVALPSRLCTCTVQPNMLNAPLCVEALPPEVLHGDPKALCPPPAGRPSDRTFQGDDLEMCMRDSRHADCLLEEIRRTRHLIGSILESLGGRISMPFDLSISLQYSRISVQTGEPICTPKQRQWPADTEAKLRWQWHMTWSMRRTRGSKD</sequence>
<organism evidence="2 3">
    <name type="scientific">Mycena rosella</name>
    <name type="common">Pink bonnet</name>
    <name type="synonym">Agaricus rosellus</name>
    <dbReference type="NCBI Taxonomy" id="1033263"/>
    <lineage>
        <taxon>Eukaryota</taxon>
        <taxon>Fungi</taxon>
        <taxon>Dikarya</taxon>
        <taxon>Basidiomycota</taxon>
        <taxon>Agaricomycotina</taxon>
        <taxon>Agaricomycetes</taxon>
        <taxon>Agaricomycetidae</taxon>
        <taxon>Agaricales</taxon>
        <taxon>Marasmiineae</taxon>
        <taxon>Mycenaceae</taxon>
        <taxon>Mycena</taxon>
    </lineage>
</organism>
<accession>A0AAD7DX97</accession>
<name>A0AAD7DX97_MYCRO</name>
<keyword evidence="3" id="KW-1185">Reference proteome</keyword>
<evidence type="ECO:0000256" key="1">
    <source>
        <dbReference type="SAM" id="MobiDB-lite"/>
    </source>
</evidence>
<protein>
    <submittedName>
        <fullName evidence="2">Uncharacterized protein</fullName>
    </submittedName>
</protein>
<dbReference type="AlphaFoldDB" id="A0AAD7DX97"/>
<reference evidence="2" key="1">
    <citation type="submission" date="2023-03" db="EMBL/GenBank/DDBJ databases">
        <title>Massive genome expansion in bonnet fungi (Mycena s.s.) driven by repeated elements and novel gene families across ecological guilds.</title>
        <authorList>
            <consortium name="Lawrence Berkeley National Laboratory"/>
            <person name="Harder C.B."/>
            <person name="Miyauchi S."/>
            <person name="Viragh M."/>
            <person name="Kuo A."/>
            <person name="Thoen E."/>
            <person name="Andreopoulos B."/>
            <person name="Lu D."/>
            <person name="Skrede I."/>
            <person name="Drula E."/>
            <person name="Henrissat B."/>
            <person name="Morin E."/>
            <person name="Kohler A."/>
            <person name="Barry K."/>
            <person name="LaButti K."/>
            <person name="Morin E."/>
            <person name="Salamov A."/>
            <person name="Lipzen A."/>
            <person name="Mereny Z."/>
            <person name="Hegedus B."/>
            <person name="Baldrian P."/>
            <person name="Stursova M."/>
            <person name="Weitz H."/>
            <person name="Taylor A."/>
            <person name="Grigoriev I.V."/>
            <person name="Nagy L.G."/>
            <person name="Martin F."/>
            <person name="Kauserud H."/>
        </authorList>
    </citation>
    <scope>NUCLEOTIDE SEQUENCE</scope>
    <source>
        <strain evidence="2">CBHHK067</strain>
    </source>
</reference>
<comment type="caution">
    <text evidence="2">The sequence shown here is derived from an EMBL/GenBank/DDBJ whole genome shotgun (WGS) entry which is preliminary data.</text>
</comment>